<name>A0ABW3KCA6_9GAMM</name>
<reference evidence="3" key="1">
    <citation type="journal article" date="2019" name="Int. J. Syst. Evol. Microbiol.">
        <title>The Global Catalogue of Microorganisms (GCM) 10K type strain sequencing project: providing services to taxonomists for standard genome sequencing and annotation.</title>
        <authorList>
            <consortium name="The Broad Institute Genomics Platform"/>
            <consortium name="The Broad Institute Genome Sequencing Center for Infectious Disease"/>
            <person name="Wu L."/>
            <person name="Ma J."/>
        </authorList>
    </citation>
    <scope>NUCLEOTIDE SEQUENCE [LARGE SCALE GENOMIC DNA]</scope>
    <source>
        <strain evidence="3">CCUG 60525</strain>
    </source>
</reference>
<gene>
    <name evidence="2" type="ORF">ACFQ1C_01015</name>
</gene>
<sequence length="321" mass="37025">MNKKRKAGAGRPALTEIEKARRDAARKNNELNELLLAHDLETERIQFHDSENVMGRPSLTPSQKLSRAEKELDKAVAKYRKLEVEEGIEAITDGDLFDMTGLKKKPGRKPGGDVDKLLVFVRRCERDIFDLEEEERLGVVDPADLHVRGRRPIPRSEKIAIYTERMQEALAEVDLLIGYMSEEERLEFELRNLWVESRKYDVFINDPGAHENRFVTLSIKEVIDRLETIKIEAKEKRKRLDALFEKEIKPLRKVVIDITKAERDLEKISAEIKELKNRQVELINKKIEMQETLVKQNKAKAILEAAAASGISLEDFKKYPG</sequence>
<evidence type="ECO:0000313" key="3">
    <source>
        <dbReference type="Proteomes" id="UP001597048"/>
    </source>
</evidence>
<proteinExistence type="predicted"/>
<accession>A0ABW3KCA6</accession>
<organism evidence="2 3">
    <name type="scientific">Oceanisphaera ostreae</name>
    <dbReference type="NCBI Taxonomy" id="914151"/>
    <lineage>
        <taxon>Bacteria</taxon>
        <taxon>Pseudomonadati</taxon>
        <taxon>Pseudomonadota</taxon>
        <taxon>Gammaproteobacteria</taxon>
        <taxon>Aeromonadales</taxon>
        <taxon>Aeromonadaceae</taxon>
        <taxon>Oceanisphaera</taxon>
    </lineage>
</organism>
<dbReference type="Proteomes" id="UP001597048">
    <property type="component" value="Unassembled WGS sequence"/>
</dbReference>
<evidence type="ECO:0000313" key="2">
    <source>
        <dbReference type="EMBL" id="MFD1006749.1"/>
    </source>
</evidence>
<protein>
    <submittedName>
        <fullName evidence="2">Uncharacterized protein</fullName>
    </submittedName>
</protein>
<keyword evidence="1" id="KW-0175">Coiled coil</keyword>
<dbReference type="RefSeq" id="WP_379556672.1">
    <property type="nucleotide sequence ID" value="NZ_JBHTJS010000002.1"/>
</dbReference>
<feature type="coiled-coil region" evidence="1">
    <location>
        <begin position="219"/>
        <end position="292"/>
    </location>
</feature>
<comment type="caution">
    <text evidence="2">The sequence shown here is derived from an EMBL/GenBank/DDBJ whole genome shotgun (WGS) entry which is preliminary data.</text>
</comment>
<keyword evidence="3" id="KW-1185">Reference proteome</keyword>
<dbReference type="EMBL" id="JBHTJS010000002">
    <property type="protein sequence ID" value="MFD1006749.1"/>
    <property type="molecule type" value="Genomic_DNA"/>
</dbReference>
<evidence type="ECO:0000256" key="1">
    <source>
        <dbReference type="SAM" id="Coils"/>
    </source>
</evidence>